<protein>
    <submittedName>
        <fullName evidence="1">Uncharacterized protein</fullName>
    </submittedName>
</protein>
<name>A0A8D9EMQ5_9HEMI</name>
<reference evidence="1" key="1">
    <citation type="submission" date="2021-05" db="EMBL/GenBank/DDBJ databases">
        <authorList>
            <person name="Alioto T."/>
            <person name="Alioto T."/>
            <person name="Gomez Garrido J."/>
        </authorList>
    </citation>
    <scope>NUCLEOTIDE SEQUENCE</scope>
</reference>
<dbReference type="AlphaFoldDB" id="A0A8D9EMQ5"/>
<sequence length="113" mass="13153">MGFSSQNFLISSLIGTSSPEGHSLPGRSSYKEYRHLEHIKHKKAFPPGVALRTVWKCTLHLFHLWFENVNFASLGLFKHRFLKLESVKNVIFCCNYSDSSDYLEYTYEYVVVQ</sequence>
<dbReference type="EMBL" id="HBUF01547098">
    <property type="protein sequence ID" value="CAG6757425.1"/>
    <property type="molecule type" value="Transcribed_RNA"/>
</dbReference>
<evidence type="ECO:0000313" key="1">
    <source>
        <dbReference type="EMBL" id="CAG6757425.1"/>
    </source>
</evidence>
<proteinExistence type="predicted"/>
<accession>A0A8D9EMQ5</accession>
<organism evidence="1">
    <name type="scientific">Cacopsylla melanoneura</name>
    <dbReference type="NCBI Taxonomy" id="428564"/>
    <lineage>
        <taxon>Eukaryota</taxon>
        <taxon>Metazoa</taxon>
        <taxon>Ecdysozoa</taxon>
        <taxon>Arthropoda</taxon>
        <taxon>Hexapoda</taxon>
        <taxon>Insecta</taxon>
        <taxon>Pterygota</taxon>
        <taxon>Neoptera</taxon>
        <taxon>Paraneoptera</taxon>
        <taxon>Hemiptera</taxon>
        <taxon>Sternorrhyncha</taxon>
        <taxon>Psylloidea</taxon>
        <taxon>Psyllidae</taxon>
        <taxon>Psyllinae</taxon>
        <taxon>Cacopsylla</taxon>
    </lineage>
</organism>